<dbReference type="RefSeq" id="XP_018390073.1">
    <property type="nucleotide sequence ID" value="XM_018523363.1"/>
</dbReference>
<sequence>MVTKDRFLEYDEVYKKDLAKGKGRERWGDWHAGYTRRGSACALLLQNARSIQVAHPNLASWSQSSVKLSREDSNHDNMEDWVGQKHTLEAALIDCSKHYSGNPPGKQSSANFRITSSARDLRHQYVAAYMYHYTSHAANDVDPSDDKDMLLIGPAKDIAFNCLLATLYNLIHAPHIQRATVPFFPSPSFPKDSHHRGATSCHQRRAH</sequence>
<evidence type="ECO:0000313" key="2">
    <source>
        <dbReference type="Proteomes" id="UP000077248"/>
    </source>
</evidence>
<dbReference type="VEuPathDB" id="FungiDB:CC77DRAFT_1005613"/>
<accession>A0A177E0A5</accession>
<reference evidence="1 2" key="1">
    <citation type="submission" date="2016-05" db="EMBL/GenBank/DDBJ databases">
        <title>Comparative analysis of secretome profiles of manganese(II)-oxidizing ascomycete fungi.</title>
        <authorList>
            <consortium name="DOE Joint Genome Institute"/>
            <person name="Zeiner C.A."/>
            <person name="Purvine S.O."/>
            <person name="Zink E.M."/>
            <person name="Wu S."/>
            <person name="Pasa-Tolic L."/>
            <person name="Chaput D.L."/>
            <person name="Haridas S."/>
            <person name="Grigoriev I.V."/>
            <person name="Santelli C.M."/>
            <person name="Hansel C.M."/>
        </authorList>
    </citation>
    <scope>NUCLEOTIDE SEQUENCE [LARGE SCALE GENOMIC DNA]</scope>
    <source>
        <strain evidence="1 2">SRC1lrK2f</strain>
    </source>
</reference>
<dbReference type="GeneID" id="29108957"/>
<name>A0A177E0A5_ALTAL</name>
<organism evidence="1 2">
    <name type="scientific">Alternaria alternata</name>
    <name type="common">Alternaria rot fungus</name>
    <name type="synonym">Torula alternata</name>
    <dbReference type="NCBI Taxonomy" id="5599"/>
    <lineage>
        <taxon>Eukaryota</taxon>
        <taxon>Fungi</taxon>
        <taxon>Dikarya</taxon>
        <taxon>Ascomycota</taxon>
        <taxon>Pezizomycotina</taxon>
        <taxon>Dothideomycetes</taxon>
        <taxon>Pleosporomycetidae</taxon>
        <taxon>Pleosporales</taxon>
        <taxon>Pleosporineae</taxon>
        <taxon>Pleosporaceae</taxon>
        <taxon>Alternaria</taxon>
        <taxon>Alternaria sect. Alternaria</taxon>
        <taxon>Alternaria alternata complex</taxon>
    </lineage>
</organism>
<dbReference type="KEGG" id="aalt:CC77DRAFT_1005613"/>
<dbReference type="Proteomes" id="UP000077248">
    <property type="component" value="Unassembled WGS sequence"/>
</dbReference>
<proteinExistence type="predicted"/>
<keyword evidence="2" id="KW-1185">Reference proteome</keyword>
<dbReference type="AlphaFoldDB" id="A0A177E0A5"/>
<gene>
    <name evidence="1" type="ORF">CC77DRAFT_1005613</name>
</gene>
<evidence type="ECO:0000313" key="1">
    <source>
        <dbReference type="EMBL" id="OAG24652.1"/>
    </source>
</evidence>
<protein>
    <submittedName>
        <fullName evidence="1">Uncharacterized protein</fullName>
    </submittedName>
</protein>
<dbReference type="EMBL" id="KV441471">
    <property type="protein sequence ID" value="OAG24652.1"/>
    <property type="molecule type" value="Genomic_DNA"/>
</dbReference>